<dbReference type="SUPFAM" id="SSF51197">
    <property type="entry name" value="Clavaminate synthase-like"/>
    <property type="match status" value="1"/>
</dbReference>
<dbReference type="Gene3D" id="2.60.120.620">
    <property type="entry name" value="q2cbj1_9rhob like domain"/>
    <property type="match status" value="1"/>
</dbReference>
<feature type="non-terminal residue" evidence="2">
    <location>
        <position position="203"/>
    </location>
</feature>
<gene>
    <name evidence="2" type="ORF">METZ01_LOCUS374218</name>
</gene>
<dbReference type="AlphaFoldDB" id="A0A382TGY7"/>
<name>A0A382TGY7_9ZZZZ</name>
<feature type="compositionally biased region" description="Polar residues" evidence="1">
    <location>
        <begin position="184"/>
        <end position="195"/>
    </location>
</feature>
<evidence type="ECO:0000256" key="1">
    <source>
        <dbReference type="SAM" id="MobiDB-lite"/>
    </source>
</evidence>
<protein>
    <submittedName>
        <fullName evidence="2">Uncharacterized protein</fullName>
    </submittedName>
</protein>
<organism evidence="2">
    <name type="scientific">marine metagenome</name>
    <dbReference type="NCBI Taxonomy" id="408172"/>
    <lineage>
        <taxon>unclassified sequences</taxon>
        <taxon>metagenomes</taxon>
        <taxon>ecological metagenomes</taxon>
    </lineage>
</organism>
<sequence length="203" mass="23580">MHPSDDLSLNNEQRDKCLAVLPITLPVEQLDRLVHYIDTYIDRVRNYEPDLANASTARHIYMRDSIAEDDPAWRELLTFKPSLQICHDAFGPMFHLSQDMWRVYYADPKAHKQPITEGWHSDGPRVLPILEDGRCPLYFLRFGYLLADSTEDDDGTVEYIRGSHKRPCYDARTPPGPRNKRLSNDSFYTPEQQAQLDWDTGRA</sequence>
<accession>A0A382TGY7</accession>
<dbReference type="EMBL" id="UINC01136537">
    <property type="protein sequence ID" value="SVD21364.1"/>
    <property type="molecule type" value="Genomic_DNA"/>
</dbReference>
<reference evidence="2" key="1">
    <citation type="submission" date="2018-05" db="EMBL/GenBank/DDBJ databases">
        <authorList>
            <person name="Lanie J.A."/>
            <person name="Ng W.-L."/>
            <person name="Kazmierczak K.M."/>
            <person name="Andrzejewski T.M."/>
            <person name="Davidsen T.M."/>
            <person name="Wayne K.J."/>
            <person name="Tettelin H."/>
            <person name="Glass J.I."/>
            <person name="Rusch D."/>
            <person name="Podicherti R."/>
            <person name="Tsui H.-C.T."/>
            <person name="Winkler M.E."/>
        </authorList>
    </citation>
    <scope>NUCLEOTIDE SEQUENCE</scope>
</reference>
<evidence type="ECO:0000313" key="2">
    <source>
        <dbReference type="EMBL" id="SVD21364.1"/>
    </source>
</evidence>
<proteinExistence type="predicted"/>
<feature type="region of interest" description="Disordered" evidence="1">
    <location>
        <begin position="166"/>
        <end position="203"/>
    </location>
</feature>